<evidence type="ECO:0000313" key="1">
    <source>
        <dbReference type="EMBL" id="KRM60370.1"/>
    </source>
</evidence>
<dbReference type="PATRIC" id="fig|1423813.3.peg.734"/>
<dbReference type="RefSeq" id="WP_057781051.1">
    <property type="nucleotide sequence ID" value="NZ_AYYY01000064.1"/>
</dbReference>
<dbReference type="EMBL" id="AYYY01000064">
    <property type="protein sequence ID" value="KRM60370.1"/>
    <property type="molecule type" value="Genomic_DNA"/>
</dbReference>
<name>A0A0R2A1S3_9LACO</name>
<evidence type="ECO:0000313" key="2">
    <source>
        <dbReference type="Proteomes" id="UP000051733"/>
    </source>
</evidence>
<gene>
    <name evidence="1" type="ORF">FC26_GL000722</name>
</gene>
<dbReference type="AlphaFoldDB" id="A0A0R2A1S3"/>
<comment type="caution">
    <text evidence="1">The sequence shown here is derived from an EMBL/GenBank/DDBJ whole genome shotgun (WGS) entry which is preliminary data.</text>
</comment>
<sequence>MEKDYVQLMEDLRNSVIDSFTIDSDEFQTFQVEYHKYEFRQSLVGIAKRGGTVEYRRKPK</sequence>
<proteinExistence type="predicted"/>
<dbReference type="STRING" id="1423813.FC26_GL000722"/>
<reference evidence="1 2" key="1">
    <citation type="journal article" date="2015" name="Genome Announc.">
        <title>Expanding the biotechnology potential of lactobacilli through comparative genomics of 213 strains and associated genera.</title>
        <authorList>
            <person name="Sun Z."/>
            <person name="Harris H.M."/>
            <person name="McCann A."/>
            <person name="Guo C."/>
            <person name="Argimon S."/>
            <person name="Zhang W."/>
            <person name="Yang X."/>
            <person name="Jeffery I.B."/>
            <person name="Cooney J.C."/>
            <person name="Kagawa T.F."/>
            <person name="Liu W."/>
            <person name="Song Y."/>
            <person name="Salvetti E."/>
            <person name="Wrobel A."/>
            <person name="Rasinkangas P."/>
            <person name="Parkhill J."/>
            <person name="Rea M.C."/>
            <person name="O'Sullivan O."/>
            <person name="Ritari J."/>
            <person name="Douillard F.P."/>
            <person name="Paul Ross R."/>
            <person name="Yang R."/>
            <person name="Briner A.E."/>
            <person name="Felis G.E."/>
            <person name="de Vos W.M."/>
            <person name="Barrangou R."/>
            <person name="Klaenhammer T.R."/>
            <person name="Caufield P.W."/>
            <person name="Cui Y."/>
            <person name="Zhang H."/>
            <person name="O'Toole P.W."/>
        </authorList>
    </citation>
    <scope>NUCLEOTIDE SEQUENCE [LARGE SCALE GENOMIC DNA]</scope>
    <source>
        <strain evidence="1 2">DSM 20634</strain>
    </source>
</reference>
<protein>
    <submittedName>
        <fullName evidence="1">Uncharacterized protein</fullName>
    </submittedName>
</protein>
<organism evidence="1 2">
    <name type="scientific">Paucilactobacillus vaccinostercus DSM 20634</name>
    <dbReference type="NCBI Taxonomy" id="1423813"/>
    <lineage>
        <taxon>Bacteria</taxon>
        <taxon>Bacillati</taxon>
        <taxon>Bacillota</taxon>
        <taxon>Bacilli</taxon>
        <taxon>Lactobacillales</taxon>
        <taxon>Lactobacillaceae</taxon>
        <taxon>Paucilactobacillus</taxon>
    </lineage>
</organism>
<keyword evidence="2" id="KW-1185">Reference proteome</keyword>
<dbReference type="OrthoDB" id="2146345at2"/>
<dbReference type="Proteomes" id="UP000051733">
    <property type="component" value="Unassembled WGS sequence"/>
</dbReference>
<accession>A0A0R2A1S3</accession>